<reference evidence="5" key="2">
    <citation type="journal article" date="2023" name="Microbiol Resour">
        <title>Decontamination and Annotation of the Draft Genome Sequence of the Oomycete Lagenidium giganteum ARSEF 373.</title>
        <authorList>
            <person name="Morgan W.R."/>
            <person name="Tartar A."/>
        </authorList>
    </citation>
    <scope>NUCLEOTIDE SEQUENCE</scope>
    <source>
        <strain evidence="5">ARSEF 373</strain>
    </source>
</reference>
<feature type="region of interest" description="Disordered" evidence="3">
    <location>
        <begin position="192"/>
        <end position="212"/>
    </location>
</feature>
<dbReference type="GO" id="GO:0043161">
    <property type="term" value="P:proteasome-mediated ubiquitin-dependent protein catabolic process"/>
    <property type="evidence" value="ECO:0007669"/>
    <property type="project" value="InterPro"/>
</dbReference>
<protein>
    <recommendedName>
        <fullName evidence="4">PI31 proteasome regulator N-terminal domain-containing protein</fullName>
    </recommendedName>
</protein>
<dbReference type="Pfam" id="PF11566">
    <property type="entry name" value="PI31_Prot_N"/>
    <property type="match status" value="1"/>
</dbReference>
<comment type="similarity">
    <text evidence="1">Belongs to the proteasome inhibitor PI31 family.</text>
</comment>
<dbReference type="PANTHER" id="PTHR13266:SF1">
    <property type="entry name" value="PROTEASOME INHIBITOR PI31 SUBUNIT"/>
    <property type="match status" value="1"/>
</dbReference>
<evidence type="ECO:0000313" key="6">
    <source>
        <dbReference type="Proteomes" id="UP001146120"/>
    </source>
</evidence>
<proteinExistence type="inferred from homology"/>
<dbReference type="InterPro" id="IPR021625">
    <property type="entry name" value="PI31_Prot_N"/>
</dbReference>
<evidence type="ECO:0000259" key="4">
    <source>
        <dbReference type="Pfam" id="PF11566"/>
    </source>
</evidence>
<dbReference type="GO" id="GO:0000502">
    <property type="term" value="C:proteasome complex"/>
    <property type="evidence" value="ECO:0007669"/>
    <property type="project" value="UniProtKB-KW"/>
</dbReference>
<dbReference type="AlphaFoldDB" id="A0AAV2Z236"/>
<feature type="region of interest" description="Disordered" evidence="3">
    <location>
        <begin position="282"/>
        <end position="335"/>
    </location>
</feature>
<feature type="compositionally biased region" description="Low complexity" evidence="3">
    <location>
        <begin position="197"/>
        <end position="206"/>
    </location>
</feature>
<dbReference type="InterPro" id="IPR045128">
    <property type="entry name" value="PI31-like"/>
</dbReference>
<organism evidence="5 6">
    <name type="scientific">Lagenidium giganteum</name>
    <dbReference type="NCBI Taxonomy" id="4803"/>
    <lineage>
        <taxon>Eukaryota</taxon>
        <taxon>Sar</taxon>
        <taxon>Stramenopiles</taxon>
        <taxon>Oomycota</taxon>
        <taxon>Peronosporomycetes</taxon>
        <taxon>Pythiales</taxon>
        <taxon>Pythiaceae</taxon>
    </lineage>
</organism>
<keyword evidence="2" id="KW-0647">Proteasome</keyword>
<dbReference type="EMBL" id="DAKRPA010000079">
    <property type="protein sequence ID" value="DAZ99679.1"/>
    <property type="molecule type" value="Genomic_DNA"/>
</dbReference>
<evidence type="ECO:0000313" key="5">
    <source>
        <dbReference type="EMBL" id="DAZ99679.1"/>
    </source>
</evidence>
<evidence type="ECO:0000256" key="3">
    <source>
        <dbReference type="SAM" id="MobiDB-lite"/>
    </source>
</evidence>
<feature type="compositionally biased region" description="Basic and acidic residues" evidence="3">
    <location>
        <begin position="306"/>
        <end position="317"/>
    </location>
</feature>
<dbReference type="Gene3D" id="3.40.1000.30">
    <property type="match status" value="1"/>
</dbReference>
<dbReference type="GO" id="GO:0070628">
    <property type="term" value="F:proteasome binding"/>
    <property type="evidence" value="ECO:0007669"/>
    <property type="project" value="InterPro"/>
</dbReference>
<feature type="domain" description="PI31 proteasome regulator N-terminal" evidence="4">
    <location>
        <begin position="61"/>
        <end position="159"/>
    </location>
</feature>
<gene>
    <name evidence="5" type="ORF">N0F65_001916</name>
</gene>
<dbReference type="PANTHER" id="PTHR13266">
    <property type="entry name" value="PROTEASOME INHIBITOR"/>
    <property type="match status" value="1"/>
</dbReference>
<name>A0AAV2Z236_9STRA</name>
<dbReference type="GO" id="GO:0004866">
    <property type="term" value="F:endopeptidase inhibitor activity"/>
    <property type="evidence" value="ECO:0007669"/>
    <property type="project" value="InterPro"/>
</dbReference>
<accession>A0AAV2Z236</accession>
<dbReference type="Proteomes" id="UP001146120">
    <property type="component" value="Unassembled WGS sequence"/>
</dbReference>
<sequence>MADTNNASMEALRTAISGLADERLRVHMQQALDAYPASSSSTAASTNDAIVLAALRKNGTNVQAPRDALFLAVHVLLKDLGFVCNSTGATGDLKLPSNWDANSAAGLFSATYTHPHDSTLTFTLQGLFVGNKFEVYISDNKDHTHSIELDVPSFIKTVEAATTPVLAVDCLKDTGALRARFAGFAQPIVPPAPQPAAPTTTPAVPTRSPYNREPTYLPSSPYDMPRVGGGDIFPPGLGGGDPGSLVGPGHPLFGGRGYDPSVGPVPGARFDPFGPVGLDPMGPSGFGRPRPRGPAPNMPFGGPNPDHLRMPRDDTFDSRMGGGSSRPFGSDHSFF</sequence>
<reference evidence="5" key="1">
    <citation type="submission" date="2022-11" db="EMBL/GenBank/DDBJ databases">
        <authorList>
            <person name="Morgan W.R."/>
            <person name="Tartar A."/>
        </authorList>
    </citation>
    <scope>NUCLEOTIDE SEQUENCE</scope>
    <source>
        <strain evidence="5">ARSEF 373</strain>
    </source>
</reference>
<keyword evidence="6" id="KW-1185">Reference proteome</keyword>
<evidence type="ECO:0000256" key="1">
    <source>
        <dbReference type="ARBA" id="ARBA00006405"/>
    </source>
</evidence>
<evidence type="ECO:0000256" key="2">
    <source>
        <dbReference type="ARBA" id="ARBA00022942"/>
    </source>
</evidence>
<comment type="caution">
    <text evidence="5">The sequence shown here is derived from an EMBL/GenBank/DDBJ whole genome shotgun (WGS) entry which is preliminary data.</text>
</comment>